<feature type="region of interest" description="Disordered" evidence="1">
    <location>
        <begin position="1"/>
        <end position="21"/>
    </location>
</feature>
<organism evidence="2 3">
    <name type="scientific">Morus notabilis</name>
    <dbReference type="NCBI Taxonomy" id="981085"/>
    <lineage>
        <taxon>Eukaryota</taxon>
        <taxon>Viridiplantae</taxon>
        <taxon>Streptophyta</taxon>
        <taxon>Embryophyta</taxon>
        <taxon>Tracheophyta</taxon>
        <taxon>Spermatophyta</taxon>
        <taxon>Magnoliopsida</taxon>
        <taxon>eudicotyledons</taxon>
        <taxon>Gunneridae</taxon>
        <taxon>Pentapetalae</taxon>
        <taxon>rosids</taxon>
        <taxon>fabids</taxon>
        <taxon>Rosales</taxon>
        <taxon>Moraceae</taxon>
        <taxon>Moreae</taxon>
        <taxon>Morus</taxon>
    </lineage>
</organism>
<name>W9SAV9_9ROSA</name>
<gene>
    <name evidence="2" type="ORF">L484_008966</name>
</gene>
<evidence type="ECO:0000256" key="1">
    <source>
        <dbReference type="SAM" id="MobiDB-lite"/>
    </source>
</evidence>
<accession>W9SAV9</accession>
<dbReference type="EMBL" id="KE346343">
    <property type="protein sequence ID" value="EXC33722.1"/>
    <property type="molecule type" value="Genomic_DNA"/>
</dbReference>
<dbReference type="Proteomes" id="UP000030645">
    <property type="component" value="Unassembled WGS sequence"/>
</dbReference>
<reference evidence="3" key="1">
    <citation type="submission" date="2013-01" db="EMBL/GenBank/DDBJ databases">
        <title>Draft Genome Sequence of a Mulberry Tree, Morus notabilis C.K. Schneid.</title>
        <authorList>
            <person name="He N."/>
            <person name="Zhao S."/>
        </authorList>
    </citation>
    <scope>NUCLEOTIDE SEQUENCE</scope>
</reference>
<dbReference type="AlphaFoldDB" id="W9SAV9"/>
<protein>
    <submittedName>
        <fullName evidence="2">Uncharacterized protein</fullName>
    </submittedName>
</protein>
<proteinExistence type="predicted"/>
<evidence type="ECO:0000313" key="3">
    <source>
        <dbReference type="Proteomes" id="UP000030645"/>
    </source>
</evidence>
<keyword evidence="3" id="KW-1185">Reference proteome</keyword>
<sequence length="149" mass="16148">MISQFGAHTYSAGPRPDSEQSTKIKGLQTLIRLIHPKTPSLTLSLPCRISLMALSSEHHSSSNCTAKSLWLAGAGQGFISVVVVAPEASLWSPPLRRHCRCPHEDVFHTPRDSSVIEDTLHAMRDSSVSEEPSCAPWRLNVLSAPAKAA</sequence>
<evidence type="ECO:0000313" key="2">
    <source>
        <dbReference type="EMBL" id="EXC33722.1"/>
    </source>
</evidence>